<dbReference type="Pfam" id="PF07705">
    <property type="entry name" value="CARDB"/>
    <property type="match status" value="1"/>
</dbReference>
<protein>
    <submittedName>
        <fullName evidence="7">T9SS C-terminal target domain-containing protein</fullName>
    </submittedName>
</protein>
<name>A0A3E1QA28_9FLAO</name>
<accession>A0A3E1QA28</accession>
<evidence type="ECO:0000256" key="5">
    <source>
        <dbReference type="SAM" id="SignalP"/>
    </source>
</evidence>
<dbReference type="RefSeq" id="WP_117157997.1">
    <property type="nucleotide sequence ID" value="NZ_QVID01000001.1"/>
</dbReference>
<dbReference type="InterPro" id="IPR026444">
    <property type="entry name" value="Secre_tail"/>
</dbReference>
<evidence type="ECO:0000256" key="1">
    <source>
        <dbReference type="ARBA" id="ARBA00022670"/>
    </source>
</evidence>
<dbReference type="InterPro" id="IPR008979">
    <property type="entry name" value="Galactose-bd-like_sf"/>
</dbReference>
<feature type="chain" id="PRO_5017743282" evidence="5">
    <location>
        <begin position="21"/>
        <end position="976"/>
    </location>
</feature>
<evidence type="ECO:0000313" key="8">
    <source>
        <dbReference type="Proteomes" id="UP000261082"/>
    </source>
</evidence>
<comment type="caution">
    <text evidence="7">The sequence shown here is derived from an EMBL/GenBank/DDBJ whole genome shotgun (WGS) entry which is preliminary data.</text>
</comment>
<dbReference type="PROSITE" id="PS51829">
    <property type="entry name" value="P_HOMO_B"/>
    <property type="match status" value="1"/>
</dbReference>
<feature type="compositionally biased region" description="Polar residues" evidence="4">
    <location>
        <begin position="741"/>
        <end position="751"/>
    </location>
</feature>
<feature type="region of interest" description="Disordered" evidence="4">
    <location>
        <begin position="738"/>
        <end position="757"/>
    </location>
</feature>
<dbReference type="Pfam" id="PF01483">
    <property type="entry name" value="P_proprotein"/>
    <property type="match status" value="1"/>
</dbReference>
<gene>
    <name evidence="7" type="ORF">DZ858_02665</name>
</gene>
<dbReference type="Proteomes" id="UP000261082">
    <property type="component" value="Unassembled WGS sequence"/>
</dbReference>
<dbReference type="NCBIfam" id="TIGR04183">
    <property type="entry name" value="Por_Secre_tail"/>
    <property type="match status" value="1"/>
</dbReference>
<dbReference type="SUPFAM" id="SSF49785">
    <property type="entry name" value="Galactose-binding domain-like"/>
    <property type="match status" value="1"/>
</dbReference>
<sequence>MKLKLSLLGILFLVVFSVKAQDKNGEKPTFVGKAISMQKVPSIASQTNLPPARVKEVEMQDARASKNNVVPGKDPQTEDDYFVRNPHRLAGKIAGKTPSLVFDAAESSSQPTDPSLAVGPNHVLVVFNTGFIIYDKEGNALTNQIAPNPTIFPSGGCCDLTVSYDKAVDRWVLTFLGGGAQIAVSDGPDPINDGWFTYTIPSVNDYQKLSVWSDGYYITDNTSNTSNRIYALERDAMLAGDPNAQVIGFPLPGIATDGFYSPQAINVTDDNMPAPGNAPIVFLQDDAWSGVSEDHIKLWTVNVDWDTPGNSTISQPNEITTTPFISVFDGGSFSNLTQPNGGVAIDALQATVMNQAQFRKFSGHNSAVFNFVVDTDASGGELAGVRWFELRQSGDGQPWSIHQEGTYTSPDGKHAWHASMMMDIQGNIGMGYTAMAGPDTPNPTDFRVSSYYTGRFTGDPLNTMTISEELIAAGNQNIPGLRYGDYSKIDIDPDNDKEFWFINEYMNSGRKDVVGVFQIAPNFNNDVGVVSIDEPTDGTLSNNEDVTVTIFNYGENSQSDIPVELVVDGTTIANEVFAGPLASNTSEQYTFTESIDLSNEGQTYEITSSTNLSGDEDNSNDSTTANILHVFSNDIGVTEITSPESGDGLGDEEITVVIENFGTASQSDFNVSAEVDNNPVSKITETVPGPLDAGSTLTYTFTETLNFSSTSAHPLLVQTELSGDGDSSNDGVTKIVENFPCDSNTNDTNQPIGPDSGEVTESIITITDDYIINDANVSLNLEHTYTGDIDIKIVAPDGTEVILSDRNGGSGDDYISTTFDDDASSPISSGTPPFTGSFSPDGNLSDFNGLTSQGDWTLVITDNAGGDGGQLLDWTLQLCSDDLLGVIGEDFVDGSELIVINEGNDQFKAQLLTTDVTNKLSITVTNMLGQTLLSHLVENTGNGYEYNLDMSYVASGVYIVRIGNNTYGSVKRIIVE</sequence>
<evidence type="ECO:0000256" key="4">
    <source>
        <dbReference type="SAM" id="MobiDB-lite"/>
    </source>
</evidence>
<dbReference type="Pfam" id="PF18962">
    <property type="entry name" value="Por_Secre_tail"/>
    <property type="match status" value="1"/>
</dbReference>
<dbReference type="Gene3D" id="2.60.40.10">
    <property type="entry name" value="Immunoglobulins"/>
    <property type="match status" value="1"/>
</dbReference>
<feature type="signal peptide" evidence="5">
    <location>
        <begin position="1"/>
        <end position="20"/>
    </location>
</feature>
<dbReference type="InterPro" id="IPR013783">
    <property type="entry name" value="Ig-like_fold"/>
</dbReference>
<organism evidence="7 8">
    <name type="scientific">Marixanthomonas ophiurae</name>
    <dbReference type="NCBI Taxonomy" id="387659"/>
    <lineage>
        <taxon>Bacteria</taxon>
        <taxon>Pseudomonadati</taxon>
        <taxon>Bacteroidota</taxon>
        <taxon>Flavobacteriia</taxon>
        <taxon>Flavobacteriales</taxon>
        <taxon>Flavobacteriaceae</taxon>
        <taxon>Marixanthomonas</taxon>
    </lineage>
</organism>
<evidence type="ECO:0000313" key="7">
    <source>
        <dbReference type="EMBL" id="RFN58999.1"/>
    </source>
</evidence>
<reference evidence="7 8" key="1">
    <citation type="journal article" date="2007" name="Int. J. Syst. Evol. Microbiol.">
        <title>Marixanthomonas ophiurae gen. nov., sp. nov., a marine bacterium of the family Flavobacteriaceae isolated from a deep-sea brittle star.</title>
        <authorList>
            <person name="Romanenko L.A."/>
            <person name="Uchino M."/>
            <person name="Frolova G.M."/>
            <person name="Mikhailov V.V."/>
        </authorList>
    </citation>
    <scope>NUCLEOTIDE SEQUENCE [LARGE SCALE GENOMIC DNA]</scope>
    <source>
        <strain evidence="7 8">KMM 3046</strain>
    </source>
</reference>
<evidence type="ECO:0000256" key="3">
    <source>
        <dbReference type="ARBA" id="ARBA00022801"/>
    </source>
</evidence>
<evidence type="ECO:0000256" key="2">
    <source>
        <dbReference type="ARBA" id="ARBA00022729"/>
    </source>
</evidence>
<dbReference type="OrthoDB" id="1488385at2"/>
<keyword evidence="8" id="KW-1185">Reference proteome</keyword>
<keyword evidence="2 5" id="KW-0732">Signal</keyword>
<evidence type="ECO:0000259" key="6">
    <source>
        <dbReference type="PROSITE" id="PS51829"/>
    </source>
</evidence>
<keyword evidence="3" id="KW-0378">Hydrolase</keyword>
<dbReference type="InterPro" id="IPR011635">
    <property type="entry name" value="CARDB"/>
</dbReference>
<dbReference type="AlphaFoldDB" id="A0A3E1QA28"/>
<dbReference type="EMBL" id="QVID01000001">
    <property type="protein sequence ID" value="RFN58999.1"/>
    <property type="molecule type" value="Genomic_DNA"/>
</dbReference>
<proteinExistence type="predicted"/>
<feature type="region of interest" description="Disordered" evidence="4">
    <location>
        <begin position="59"/>
        <end position="80"/>
    </location>
</feature>
<dbReference type="GO" id="GO:0004252">
    <property type="term" value="F:serine-type endopeptidase activity"/>
    <property type="evidence" value="ECO:0007669"/>
    <property type="project" value="InterPro"/>
</dbReference>
<dbReference type="Gene3D" id="2.60.120.260">
    <property type="entry name" value="Galactose-binding domain-like"/>
    <property type="match status" value="1"/>
</dbReference>
<dbReference type="GO" id="GO:0006508">
    <property type="term" value="P:proteolysis"/>
    <property type="evidence" value="ECO:0007669"/>
    <property type="project" value="UniProtKB-KW"/>
</dbReference>
<dbReference type="InterPro" id="IPR002884">
    <property type="entry name" value="P_dom"/>
</dbReference>
<feature type="domain" description="P/Homo B" evidence="6">
    <location>
        <begin position="735"/>
        <end position="884"/>
    </location>
</feature>
<keyword evidence="1" id="KW-0645">Protease</keyword>